<dbReference type="Proteomes" id="UP001152876">
    <property type="component" value="Unassembled WGS sequence"/>
</dbReference>
<dbReference type="SUPFAM" id="SSF81296">
    <property type="entry name" value="E set domains"/>
    <property type="match status" value="1"/>
</dbReference>
<organism evidence="1 2">
    <name type="scientific">Hydrogenophaga taeniospiralis CCUG 15921</name>
    <dbReference type="NCBI Taxonomy" id="1281780"/>
    <lineage>
        <taxon>Bacteria</taxon>
        <taxon>Pseudomonadati</taxon>
        <taxon>Pseudomonadota</taxon>
        <taxon>Betaproteobacteria</taxon>
        <taxon>Burkholderiales</taxon>
        <taxon>Comamonadaceae</taxon>
        <taxon>Hydrogenophaga</taxon>
    </lineage>
</organism>
<evidence type="ECO:0000313" key="2">
    <source>
        <dbReference type="Proteomes" id="UP001152876"/>
    </source>
</evidence>
<dbReference type="RefSeq" id="WP_279338553.1">
    <property type="nucleotide sequence ID" value="NZ_AOGK01000019.1"/>
</dbReference>
<gene>
    <name evidence="1" type="ORF">H010_18827</name>
</gene>
<dbReference type="Gene3D" id="2.60.40.10">
    <property type="entry name" value="Immunoglobulins"/>
    <property type="match status" value="1"/>
</dbReference>
<dbReference type="EMBL" id="AOGK01000019">
    <property type="protein sequence ID" value="MDG5977320.1"/>
    <property type="molecule type" value="Genomic_DNA"/>
</dbReference>
<dbReference type="InterPro" id="IPR013783">
    <property type="entry name" value="Ig-like_fold"/>
</dbReference>
<name>A0A9X4NSW1_9BURK</name>
<reference evidence="1" key="1">
    <citation type="submission" date="2013-01" db="EMBL/GenBank/DDBJ databases">
        <title>Genome draft of Hydrogenophaga taeniospiralis 2K1.</title>
        <authorList>
            <person name="Gomila M."/>
            <person name="Lalucat J."/>
        </authorList>
    </citation>
    <scope>NUCLEOTIDE SEQUENCE</scope>
    <source>
        <strain evidence="1">CCUG 15921</strain>
    </source>
</reference>
<dbReference type="InterPro" id="IPR014756">
    <property type="entry name" value="Ig_E-set"/>
</dbReference>
<evidence type="ECO:0008006" key="3">
    <source>
        <dbReference type="Google" id="ProtNLM"/>
    </source>
</evidence>
<proteinExistence type="predicted"/>
<protein>
    <recommendedName>
        <fullName evidence="3">IPT/TIG domain-containing protein</fullName>
    </recommendedName>
</protein>
<comment type="caution">
    <text evidence="1">The sequence shown here is derived from an EMBL/GenBank/DDBJ whole genome shotgun (WGS) entry which is preliminary data.</text>
</comment>
<dbReference type="AlphaFoldDB" id="A0A9X4NSW1"/>
<accession>A0A9X4NSW1</accession>
<sequence>MQNGATLTIDAGVAVYMAPNTGLTVQTGSLRAMGHPENPIRVLSNATRLGQAAAPGDWAQWVFSPGASSTQLEHVVFEHGRGLVVQGSAPVFNNVTVRHQQGPAISMDLAASPRGVGNKAEGNTINGIVVPAGDILGNVRWGLRGIPYIVQSGAVSVGATPTLQSVSPQEIQAGDSNTFNLTGTRLTGLTNVSFDRSGLSVQVQPGGTDTSVQLTVAADGAAAAGPAALEAWTDAGPVRLSNAISVQESRPLIKSLVPANLYTGQGNVSLTVNGLALRSDTQVLVDGAAASTQFVSATQLSASVSAPLTPTTLRVSLRSPDAANAGQFITSPVVDLPVLSAVLSVAPAASSVFNGSSTTLTVQLPYPAPSGGLDLNVVSSVPSVATAPAAVHVAEGQASAALSINALGVGSSVVTVSRVGFASGQATVNVMSPPRLTLSPSALTLGVGRSAELSVQSSAPASASGLLVSLSSSHVAVATVPTSVTIPAGATTATVLVGTVSEGSATVTATAENHVSAQTAVNVRPLSIVLPAGSLVAPGLSRSIPLTLSDPAPAGGLEVALSSGDPAVASVPVSVVVPAGQTSINFTLTGVAAGTTSVAATAAGHQAASLPVTVETVAIGLGSPSVSSVSIPQGMSRKYAVTLSRPAPAGGVTVSLGVSNTAVATISPTTVTIAQGETSGGVVQVELLGVEKGSTTLTASGEGLSSRTVPVSVTDPVELTFGQTTEVVGKGMRGYHYSLYVQRAVNGTAFSGVEALVVNLSSSDPSKASVPASVTIPAGSSTAYFQVTGVDLTGGTAVTIDATAAGHSAPATKVQVQVAEPVLSLTGVDTSRSVGEARDNFYVRVSGPAGGPSPSGQTMAADTPVSVAITEANPAGVVDGIYNADTAGTVITQVVIPAGGDNSTAGSGWSYIAAPSTAGTYKVSASATGMNTVTSPVVTVSAPELKFTQTAEVVGKGMNTYLYSMAVQRAVNGTAFNGVEALTVSLACSAPSICSVPATVTIPAGQSTAYFQITGVGVGDTTVTATAVGHTTAPDLSIRTVEPQLVFSGPANTTVGGQSNFSVSLSVPDSVYPNNQTVVAPMTVTFTSSAPGVATVPATGTIAAGSDTTSTLKLTGLAAGTSTVTASGTGMLSATSGVVTVAP</sequence>
<keyword evidence="2" id="KW-1185">Reference proteome</keyword>
<evidence type="ECO:0000313" key="1">
    <source>
        <dbReference type="EMBL" id="MDG5977320.1"/>
    </source>
</evidence>
<dbReference type="Gene3D" id="2.60.40.1080">
    <property type="match status" value="1"/>
</dbReference>